<feature type="domain" description="Trimeric autotransporter adhesin YadA-like stalk" evidence="4">
    <location>
        <begin position="384"/>
        <end position="423"/>
    </location>
</feature>
<sequence length="734" mass="71937">GSGSVTAAAVGTAGATIGGNAYTFAGTTPTSTVSVGALGTERTITNVAAGRLSNASTDAVNGSQLFATNQQVDLNTTDIANISGNVTNLGNTVTNLGNTINNIAGDTSTTYTDANGDGIRYVRTNDRTLAVSDSSAQGIGSTAVGYNATAVADSSLALGRASQATIEGAVALGSGSISNRALAPATGTINAGPTGLIQFNTTDKTLLGAVSVGTDTAYRQIVNVADGTAASDAVTLRQLQGAIASVSVTPTMYFHANSTAVDSLAVGAESIAVGPTTVVNGDNGIGIGNGAVVDQTAPGGTAIGQAARVAAADGVALGTQANAGGVQTVALGAGAQSTHTNSVALGAQSITTVGAQAGYTGFALTAPQTSFGEVSIGSAGKERKLTNVAAGSAETDGVNVSQLRGLGTQVTNLIGGGTVVNPDGTITGPTYNVQGNSYTTVYDGITAIDNAITNINNGGGIKYFHANSTLADSIASGTDSVAMGPQSVASGTNSVAAGNGAVATGNGSMALGQGAQANNANDVALGSGSTTQAAVGTAGATIKGTYYNFAGTAPVGTVSVGDAGAERTITNVAAGRIGADSTDAINGSQLHATNQAIASLQTGVGSITQNAVQYDLNPDGSKKNSITLQGGDINAPVVISNVGAGVANNDAVNVGQLKQTVTEAKTFAVQTANNYTDTVATRTLGQANDYTDQKFNQLNQEMGGIRDEARQAAAIGLAAASLRYDDRPGKLSVA</sequence>
<feature type="domain" description="Trimeric autotransporter adhesin YadA-like stalk" evidence="4">
    <location>
        <begin position="639"/>
        <end position="673"/>
    </location>
</feature>
<evidence type="ECO:0000256" key="1">
    <source>
        <dbReference type="ARBA" id="ARBA00022448"/>
    </source>
</evidence>
<dbReference type="SUPFAM" id="SSF54523">
    <property type="entry name" value="Pili subunits"/>
    <property type="match status" value="1"/>
</dbReference>
<dbReference type="InterPro" id="IPR011049">
    <property type="entry name" value="Serralysin-like_metalloprot_C"/>
</dbReference>
<dbReference type="InterPro" id="IPR008635">
    <property type="entry name" value="Coiled_stalk_dom"/>
</dbReference>
<proteinExistence type="predicted"/>
<feature type="domain" description="Trimeric autotransporter adhesin YadA-like head" evidence="3">
    <location>
        <begin position="323"/>
        <end position="349"/>
    </location>
</feature>
<gene>
    <name evidence="5" type="ORF">L4923_30695</name>
</gene>
<feature type="domain" description="Trimeric autotransporter adhesin YadA-like stalk" evidence="4">
    <location>
        <begin position="569"/>
        <end position="611"/>
    </location>
</feature>
<reference evidence="5 6" key="1">
    <citation type="submission" date="2022-02" db="EMBL/GenBank/DDBJ databases">
        <title>Draft genome sequence of Mezorhizobium retamae strain IRAMC:0171 isolated from Retama raetam nodules.</title>
        <authorList>
            <person name="Bengaied R."/>
            <person name="Sbissi I."/>
            <person name="Huber K."/>
            <person name="Ghodbane F."/>
            <person name="Nouioui I."/>
            <person name="Tarhouni M."/>
            <person name="Gtari M."/>
        </authorList>
    </citation>
    <scope>NUCLEOTIDE SEQUENCE [LARGE SCALE GENOMIC DNA]</scope>
    <source>
        <strain evidence="5 6">IRAMC:0171</strain>
    </source>
</reference>
<keyword evidence="1" id="KW-0813">Transport</keyword>
<dbReference type="Pfam" id="PF05658">
    <property type="entry name" value="YadA_head"/>
    <property type="match status" value="6"/>
</dbReference>
<organism evidence="5 6">
    <name type="scientific">Mesorhizobium retamae</name>
    <dbReference type="NCBI Taxonomy" id="2912854"/>
    <lineage>
        <taxon>Bacteria</taxon>
        <taxon>Pseudomonadati</taxon>
        <taxon>Pseudomonadota</taxon>
        <taxon>Alphaproteobacteria</taxon>
        <taxon>Hyphomicrobiales</taxon>
        <taxon>Phyllobacteriaceae</taxon>
        <taxon>Mesorhizobium</taxon>
    </lineage>
</organism>
<feature type="domain" description="Trimeric autotransporter adhesin YadA-like head" evidence="3">
    <location>
        <begin position="299"/>
        <end position="321"/>
    </location>
</feature>
<dbReference type="Proteomes" id="UP001201701">
    <property type="component" value="Unassembled WGS sequence"/>
</dbReference>
<dbReference type="Gene3D" id="1.20.5.170">
    <property type="match status" value="1"/>
</dbReference>
<feature type="domain" description="Trimeric autotransporter adhesin YadA-like head" evidence="3">
    <location>
        <begin position="475"/>
        <end position="501"/>
    </location>
</feature>
<dbReference type="InterPro" id="IPR045584">
    <property type="entry name" value="Pilin-like"/>
</dbReference>
<dbReference type="SUPFAM" id="SSF101967">
    <property type="entry name" value="Adhesin YadA, collagen-binding domain"/>
    <property type="match status" value="4"/>
</dbReference>
<dbReference type="Gene3D" id="2.150.10.10">
    <property type="entry name" value="Serralysin-like metalloprotease, C-terminal"/>
    <property type="match status" value="6"/>
</dbReference>
<feature type="domain" description="Trimeric autotransporter adhesin YadA-like head" evidence="3">
    <location>
        <begin position="503"/>
        <end position="529"/>
    </location>
</feature>
<feature type="non-terminal residue" evidence="5">
    <location>
        <position position="1"/>
    </location>
</feature>
<evidence type="ECO:0000259" key="4">
    <source>
        <dbReference type="Pfam" id="PF05662"/>
    </source>
</evidence>
<accession>A0ABS9QPR3</accession>
<feature type="non-terminal residue" evidence="5">
    <location>
        <position position="734"/>
    </location>
</feature>
<evidence type="ECO:0000313" key="5">
    <source>
        <dbReference type="EMBL" id="MCG7509402.1"/>
    </source>
</evidence>
<feature type="domain" description="Trimeric autotransporter adhesin YadA-like head" evidence="3">
    <location>
        <begin position="265"/>
        <end position="291"/>
    </location>
</feature>
<feature type="domain" description="Trimeric autotransporter adhesin YadA-like stalk" evidence="4">
    <location>
        <begin position="44"/>
        <end position="86"/>
    </location>
</feature>
<evidence type="ECO:0000259" key="3">
    <source>
        <dbReference type="Pfam" id="PF05658"/>
    </source>
</evidence>
<dbReference type="EMBL" id="JAKREW010000106">
    <property type="protein sequence ID" value="MCG7509402.1"/>
    <property type="molecule type" value="Genomic_DNA"/>
</dbReference>
<dbReference type="Gene3D" id="1.20.5.2280">
    <property type="match status" value="1"/>
</dbReference>
<evidence type="ECO:0000256" key="2">
    <source>
        <dbReference type="ARBA" id="ARBA00022927"/>
    </source>
</evidence>
<dbReference type="InterPro" id="IPR008640">
    <property type="entry name" value="Adhesin_Head_dom"/>
</dbReference>
<name>A0ABS9QPR3_9HYPH</name>
<feature type="domain" description="Trimeric autotransporter adhesin YadA-like head" evidence="3">
    <location>
        <begin position="136"/>
        <end position="159"/>
    </location>
</feature>
<feature type="domain" description="Trimeric autotransporter adhesin YadA-like stalk" evidence="4">
    <location>
        <begin position="220"/>
        <end position="258"/>
    </location>
</feature>
<protein>
    <submittedName>
        <fullName evidence="5">Calcium-binding protein</fullName>
    </submittedName>
</protein>
<evidence type="ECO:0000313" key="6">
    <source>
        <dbReference type="Proteomes" id="UP001201701"/>
    </source>
</evidence>
<keyword evidence="6" id="KW-1185">Reference proteome</keyword>
<dbReference type="Gene3D" id="2.60.40.4050">
    <property type="match status" value="1"/>
</dbReference>
<comment type="caution">
    <text evidence="5">The sequence shown here is derived from an EMBL/GenBank/DDBJ whole genome shotgun (WGS) entry which is preliminary data.</text>
</comment>
<keyword evidence="2" id="KW-0653">Protein transport</keyword>
<dbReference type="Pfam" id="PF05662">
    <property type="entry name" value="YadA_stalk"/>
    <property type="match status" value="5"/>
</dbReference>